<dbReference type="InterPro" id="IPR039424">
    <property type="entry name" value="SBP_5"/>
</dbReference>
<protein>
    <submittedName>
        <fullName evidence="2">ABC transporter substrate-binding protein</fullName>
    </submittedName>
</protein>
<feature type="domain" description="Solute-binding protein family 5" evidence="1">
    <location>
        <begin position="67"/>
        <end position="425"/>
    </location>
</feature>
<dbReference type="GO" id="GO:0043190">
    <property type="term" value="C:ATP-binding cassette (ABC) transporter complex"/>
    <property type="evidence" value="ECO:0007669"/>
    <property type="project" value="InterPro"/>
</dbReference>
<dbReference type="STRING" id="171383.AKJ31_02515"/>
<dbReference type="PIRSF" id="PIRSF002741">
    <property type="entry name" value="MppA"/>
    <property type="match status" value="1"/>
</dbReference>
<dbReference type="AlphaFoldDB" id="A0A0M0I551"/>
<evidence type="ECO:0000313" key="2">
    <source>
        <dbReference type="EMBL" id="KOO09252.1"/>
    </source>
</evidence>
<dbReference type="PANTHER" id="PTHR30290">
    <property type="entry name" value="PERIPLASMIC BINDING COMPONENT OF ABC TRANSPORTER"/>
    <property type="match status" value="1"/>
</dbReference>
<gene>
    <name evidence="2" type="ORF">AKJ31_02515</name>
</gene>
<name>A0A0M0I551_9VIBR</name>
<evidence type="ECO:0000313" key="3">
    <source>
        <dbReference type="Proteomes" id="UP000037530"/>
    </source>
</evidence>
<dbReference type="PANTHER" id="PTHR30290:SF83">
    <property type="entry name" value="ABC TRANSPORTER SUBSTRATE-BINDING PROTEIN"/>
    <property type="match status" value="1"/>
</dbReference>
<dbReference type="SUPFAM" id="SSF53850">
    <property type="entry name" value="Periplasmic binding protein-like II"/>
    <property type="match status" value="1"/>
</dbReference>
<keyword evidence="3" id="KW-1185">Reference proteome</keyword>
<dbReference type="EMBL" id="LHPI01000001">
    <property type="protein sequence ID" value="KOO09252.1"/>
    <property type="molecule type" value="Genomic_DNA"/>
</dbReference>
<dbReference type="RefSeq" id="WP_053407511.1">
    <property type="nucleotide sequence ID" value="NZ_LHPI01000001.1"/>
</dbReference>
<dbReference type="GO" id="GO:0030288">
    <property type="term" value="C:outer membrane-bounded periplasmic space"/>
    <property type="evidence" value="ECO:0007669"/>
    <property type="project" value="UniProtKB-ARBA"/>
</dbReference>
<accession>A0A0M0I551</accession>
<dbReference type="Gene3D" id="3.10.105.10">
    <property type="entry name" value="Dipeptide-binding Protein, Domain 3"/>
    <property type="match status" value="1"/>
</dbReference>
<dbReference type="OrthoDB" id="9801912at2"/>
<dbReference type="Pfam" id="PF00496">
    <property type="entry name" value="SBP_bac_5"/>
    <property type="match status" value="1"/>
</dbReference>
<dbReference type="GO" id="GO:0015833">
    <property type="term" value="P:peptide transport"/>
    <property type="evidence" value="ECO:0007669"/>
    <property type="project" value="TreeGrafter"/>
</dbReference>
<dbReference type="CDD" id="cd08490">
    <property type="entry name" value="PBP2_NikA_DppA_OppA_like_3"/>
    <property type="match status" value="1"/>
</dbReference>
<dbReference type="GO" id="GO:1904680">
    <property type="term" value="F:peptide transmembrane transporter activity"/>
    <property type="evidence" value="ECO:0007669"/>
    <property type="project" value="TreeGrafter"/>
</dbReference>
<reference evidence="3" key="1">
    <citation type="submission" date="2015-08" db="EMBL/GenBank/DDBJ databases">
        <title>Vibrio galatheae sp. nov., a novel member of the Vibrionaceae family isolated from the Solomon Islands.</title>
        <authorList>
            <person name="Giubergia S."/>
            <person name="Machado H."/>
            <person name="Mateiu R.V."/>
            <person name="Gram L."/>
        </authorList>
    </citation>
    <scope>NUCLEOTIDE SEQUENCE [LARGE SCALE GENOMIC DNA]</scope>
    <source>
        <strain evidence="3">DSM 19134</strain>
    </source>
</reference>
<proteinExistence type="predicted"/>
<comment type="caution">
    <text evidence="2">The sequence shown here is derived from an EMBL/GenBank/DDBJ whole genome shotgun (WGS) entry which is preliminary data.</text>
</comment>
<dbReference type="PATRIC" id="fig|171383.3.peg.517"/>
<dbReference type="InterPro" id="IPR000914">
    <property type="entry name" value="SBP_5_dom"/>
</dbReference>
<organism evidence="2 3">
    <name type="scientific">Vibrio hepatarius</name>
    <dbReference type="NCBI Taxonomy" id="171383"/>
    <lineage>
        <taxon>Bacteria</taxon>
        <taxon>Pseudomonadati</taxon>
        <taxon>Pseudomonadota</taxon>
        <taxon>Gammaproteobacteria</taxon>
        <taxon>Vibrionales</taxon>
        <taxon>Vibrionaceae</taxon>
        <taxon>Vibrio</taxon>
        <taxon>Vibrio oreintalis group</taxon>
    </lineage>
</organism>
<dbReference type="Gene3D" id="3.40.190.10">
    <property type="entry name" value="Periplasmic binding protein-like II"/>
    <property type="match status" value="1"/>
</dbReference>
<dbReference type="InterPro" id="IPR030678">
    <property type="entry name" value="Peptide/Ni-bd"/>
</dbReference>
<evidence type="ECO:0000259" key="1">
    <source>
        <dbReference type="Pfam" id="PF00496"/>
    </source>
</evidence>
<dbReference type="Proteomes" id="UP000037530">
    <property type="component" value="Unassembled WGS sequence"/>
</dbReference>
<sequence>MKKIIFAAIAMIAVYLVWSINSAKPTNNTLTISGPFEFHGTDMAKDGHIYSRLGVTQSLTQLKTTGEVVPLLAERWSVDENGTRWQFEIRQGVKFHDGQSLSAKDVAASLLRAKIMPGVFAKVPVKAINAQGQNLEIVLETPYLPLLNTLAHFSLGVLSADSFDSEGNIVQFNATGPYQVVELVAPHKVSLTRFNDYWGNKASIEKVEYLAGHRSESRALQVQSGQTDIAYTIDAISKQNLENTDNVAVQSVNLPRTVLLKVNNHHPYLSDSKARQAISLAINREGIASNVLYAPGSEAYQLFSSSQNEWHVDQHKPKRNLELSRQLLTELGWRKGDNGILQREGKPFKLTLVTYSDRPELPMIATALQNQLLDIGVQIEVSIDNSSVIPAGHHDNTLELALIARNFGMTGSPLPVLYKDFTNKKGSDWGHMNWHSEQLQNDLTKLVSVSDPAQQHQLTQSIATVLAQELPVIPIVYSSQHVAYNKSLTGLVVDPFEIDYRLSELSFND</sequence>